<gene>
    <name evidence="1" type="ORF">Bca52824_058549</name>
</gene>
<organism evidence="1 2">
    <name type="scientific">Brassica carinata</name>
    <name type="common">Ethiopian mustard</name>
    <name type="synonym">Abyssinian cabbage</name>
    <dbReference type="NCBI Taxonomy" id="52824"/>
    <lineage>
        <taxon>Eukaryota</taxon>
        <taxon>Viridiplantae</taxon>
        <taxon>Streptophyta</taxon>
        <taxon>Embryophyta</taxon>
        <taxon>Tracheophyta</taxon>
        <taxon>Spermatophyta</taxon>
        <taxon>Magnoliopsida</taxon>
        <taxon>eudicotyledons</taxon>
        <taxon>Gunneridae</taxon>
        <taxon>Pentapetalae</taxon>
        <taxon>rosids</taxon>
        <taxon>malvids</taxon>
        <taxon>Brassicales</taxon>
        <taxon>Brassicaceae</taxon>
        <taxon>Brassiceae</taxon>
        <taxon>Brassica</taxon>
    </lineage>
</organism>
<accession>A0A8X7QZN9</accession>
<protein>
    <submittedName>
        <fullName evidence="1">Uncharacterized protein</fullName>
    </submittedName>
</protein>
<dbReference type="EMBL" id="JAAMPC010000012">
    <property type="protein sequence ID" value="KAG2275994.1"/>
    <property type="molecule type" value="Genomic_DNA"/>
</dbReference>
<reference evidence="1 2" key="1">
    <citation type="submission" date="2020-02" db="EMBL/GenBank/DDBJ databases">
        <authorList>
            <person name="Ma Q."/>
            <person name="Huang Y."/>
            <person name="Song X."/>
            <person name="Pei D."/>
        </authorList>
    </citation>
    <scope>NUCLEOTIDE SEQUENCE [LARGE SCALE GENOMIC DNA]</scope>
    <source>
        <strain evidence="1">Sxm20200214</strain>
        <tissue evidence="1">Leaf</tissue>
    </source>
</reference>
<proteinExistence type="predicted"/>
<name>A0A8X7QZN9_BRACI</name>
<evidence type="ECO:0000313" key="2">
    <source>
        <dbReference type="Proteomes" id="UP000886595"/>
    </source>
</evidence>
<dbReference type="AlphaFoldDB" id="A0A8X7QZN9"/>
<keyword evidence="2" id="KW-1185">Reference proteome</keyword>
<comment type="caution">
    <text evidence="1">The sequence shown here is derived from an EMBL/GenBank/DDBJ whole genome shotgun (WGS) entry which is preliminary data.</text>
</comment>
<dbReference type="Proteomes" id="UP000886595">
    <property type="component" value="Unassembled WGS sequence"/>
</dbReference>
<evidence type="ECO:0000313" key="1">
    <source>
        <dbReference type="EMBL" id="KAG2275994.1"/>
    </source>
</evidence>
<sequence length="109" mass="12402">MLIVILTTISGNTILRRIDGVFGLDIALNDQAEVFGEWMRGIALEGVKFPDLSEAFEISECLNLVKVNYDRLKEARDEFMEEHNRGGKMLASYQQQTFHGNLLYFPTMG</sequence>